<protein>
    <submittedName>
        <fullName evidence="5">GntR family transcriptional regulator</fullName>
    </submittedName>
</protein>
<dbReference type="InterPro" id="IPR036390">
    <property type="entry name" value="WH_DNA-bd_sf"/>
</dbReference>
<dbReference type="InterPro" id="IPR036388">
    <property type="entry name" value="WH-like_DNA-bd_sf"/>
</dbReference>
<organism evidence="5 6">
    <name type="scientific">Spinactinospora alkalitolerans</name>
    <dbReference type="NCBI Taxonomy" id="687207"/>
    <lineage>
        <taxon>Bacteria</taxon>
        <taxon>Bacillati</taxon>
        <taxon>Actinomycetota</taxon>
        <taxon>Actinomycetes</taxon>
        <taxon>Streptosporangiales</taxon>
        <taxon>Nocardiopsidaceae</taxon>
        <taxon>Spinactinospora</taxon>
    </lineage>
</organism>
<comment type="caution">
    <text evidence="5">The sequence shown here is derived from an EMBL/GenBank/DDBJ whole genome shotgun (WGS) entry which is preliminary data.</text>
</comment>
<evidence type="ECO:0000256" key="2">
    <source>
        <dbReference type="ARBA" id="ARBA00023125"/>
    </source>
</evidence>
<keyword evidence="1" id="KW-0805">Transcription regulation</keyword>
<dbReference type="SUPFAM" id="SSF46785">
    <property type="entry name" value="Winged helix' DNA-binding domain"/>
    <property type="match status" value="1"/>
</dbReference>
<dbReference type="InterPro" id="IPR000524">
    <property type="entry name" value="Tscrpt_reg_HTH_GntR"/>
</dbReference>
<proteinExistence type="predicted"/>
<dbReference type="PANTHER" id="PTHR44846:SF17">
    <property type="entry name" value="GNTR-FAMILY TRANSCRIPTIONAL REGULATOR"/>
    <property type="match status" value="1"/>
</dbReference>
<dbReference type="GO" id="GO:0045892">
    <property type="term" value="P:negative regulation of DNA-templated transcription"/>
    <property type="evidence" value="ECO:0007669"/>
    <property type="project" value="TreeGrafter"/>
</dbReference>
<dbReference type="GO" id="GO:0003700">
    <property type="term" value="F:DNA-binding transcription factor activity"/>
    <property type="evidence" value="ECO:0007669"/>
    <property type="project" value="InterPro"/>
</dbReference>
<evidence type="ECO:0000256" key="3">
    <source>
        <dbReference type="ARBA" id="ARBA00023163"/>
    </source>
</evidence>
<evidence type="ECO:0000256" key="1">
    <source>
        <dbReference type="ARBA" id="ARBA00023015"/>
    </source>
</evidence>
<evidence type="ECO:0000313" key="6">
    <source>
        <dbReference type="Proteomes" id="UP000589036"/>
    </source>
</evidence>
<dbReference type="EMBL" id="JACCCC010000001">
    <property type="protein sequence ID" value="NYE47311.1"/>
    <property type="molecule type" value="Genomic_DNA"/>
</dbReference>
<dbReference type="PROSITE" id="PS50949">
    <property type="entry name" value="HTH_GNTR"/>
    <property type="match status" value="1"/>
</dbReference>
<evidence type="ECO:0000313" key="5">
    <source>
        <dbReference type="EMBL" id="NYE47311.1"/>
    </source>
</evidence>
<sequence length="91" mass="9722">MAASACSPLTVEVRGTCPKKDDEPEWVQIADILRGRIEDGTYAPGTRVPSVLQLQEEFGVAVTTAQKALTALRSEGLTKTVRGMGSYVARA</sequence>
<dbReference type="InterPro" id="IPR050679">
    <property type="entry name" value="Bact_HTH_transcr_reg"/>
</dbReference>
<dbReference type="Gene3D" id="1.10.10.10">
    <property type="entry name" value="Winged helix-like DNA-binding domain superfamily/Winged helix DNA-binding domain"/>
    <property type="match status" value="1"/>
</dbReference>
<dbReference type="AlphaFoldDB" id="A0A852TUG3"/>
<evidence type="ECO:0000259" key="4">
    <source>
        <dbReference type="PROSITE" id="PS50949"/>
    </source>
</evidence>
<gene>
    <name evidence="5" type="ORF">HDA32_002431</name>
</gene>
<dbReference type="Pfam" id="PF00392">
    <property type="entry name" value="GntR"/>
    <property type="match status" value="1"/>
</dbReference>
<dbReference type="RefSeq" id="WP_179646635.1">
    <property type="nucleotide sequence ID" value="NZ_BAAAYY010000017.1"/>
</dbReference>
<dbReference type="SMART" id="SM00345">
    <property type="entry name" value="HTH_GNTR"/>
    <property type="match status" value="1"/>
</dbReference>
<dbReference type="PANTHER" id="PTHR44846">
    <property type="entry name" value="MANNOSYL-D-GLYCERATE TRANSPORT/METABOLISM SYSTEM REPRESSOR MNGR-RELATED"/>
    <property type="match status" value="1"/>
</dbReference>
<dbReference type="GO" id="GO:0003677">
    <property type="term" value="F:DNA binding"/>
    <property type="evidence" value="ECO:0007669"/>
    <property type="project" value="UniProtKB-KW"/>
</dbReference>
<accession>A0A852TUG3</accession>
<name>A0A852TUG3_9ACTN</name>
<feature type="domain" description="HTH gntR-type" evidence="4">
    <location>
        <begin position="23"/>
        <end position="91"/>
    </location>
</feature>
<dbReference type="CDD" id="cd07377">
    <property type="entry name" value="WHTH_GntR"/>
    <property type="match status" value="1"/>
</dbReference>
<keyword evidence="6" id="KW-1185">Reference proteome</keyword>
<reference evidence="5 6" key="1">
    <citation type="submission" date="2020-07" db="EMBL/GenBank/DDBJ databases">
        <title>Sequencing the genomes of 1000 actinobacteria strains.</title>
        <authorList>
            <person name="Klenk H.-P."/>
        </authorList>
    </citation>
    <scope>NUCLEOTIDE SEQUENCE [LARGE SCALE GENOMIC DNA]</scope>
    <source>
        <strain evidence="5 6">CXB654</strain>
    </source>
</reference>
<dbReference type="Proteomes" id="UP000589036">
    <property type="component" value="Unassembled WGS sequence"/>
</dbReference>
<keyword evidence="2" id="KW-0238">DNA-binding</keyword>
<keyword evidence="3" id="KW-0804">Transcription</keyword>